<evidence type="ECO:0000313" key="2">
    <source>
        <dbReference type="Proteomes" id="UP000684084"/>
    </source>
</evidence>
<accession>A0A916EDG0</accession>
<proteinExistence type="predicted"/>
<name>A0A916EDG0_9GLOM</name>
<dbReference type="OrthoDB" id="10373651at2759"/>
<reference evidence="1" key="1">
    <citation type="submission" date="2020-05" db="EMBL/GenBank/DDBJ databases">
        <authorList>
            <person name="Rincon C."/>
            <person name="Sanders R I."/>
            <person name="Robbins C."/>
            <person name="Chaturvedi A."/>
        </authorList>
    </citation>
    <scope>NUCLEOTIDE SEQUENCE</scope>
    <source>
        <strain evidence="1">CHB12</strain>
    </source>
</reference>
<gene>
    <name evidence="1" type="ORF">CHRIB12_LOCUS16494</name>
</gene>
<sequence length="68" mass="8074">MINSVESTEIFTKLDPYQSSDEFFNDKRELDINLIEERTNKKIKLTEIDDDDDEEFEFANLIIAIGWQ</sequence>
<dbReference type="Proteomes" id="UP000684084">
    <property type="component" value="Unassembled WGS sequence"/>
</dbReference>
<comment type="caution">
    <text evidence="1">The sequence shown here is derived from an EMBL/GenBank/DDBJ whole genome shotgun (WGS) entry which is preliminary data.</text>
</comment>
<evidence type="ECO:0000313" key="1">
    <source>
        <dbReference type="EMBL" id="CAB5379158.1"/>
    </source>
</evidence>
<dbReference type="EMBL" id="CAGKOT010000040">
    <property type="protein sequence ID" value="CAB5379158.1"/>
    <property type="molecule type" value="Genomic_DNA"/>
</dbReference>
<protein>
    <submittedName>
        <fullName evidence="1">Uncharacterized protein</fullName>
    </submittedName>
</protein>
<dbReference type="AlphaFoldDB" id="A0A916EDG0"/>
<organism evidence="1 2">
    <name type="scientific">Rhizophagus irregularis</name>
    <dbReference type="NCBI Taxonomy" id="588596"/>
    <lineage>
        <taxon>Eukaryota</taxon>
        <taxon>Fungi</taxon>
        <taxon>Fungi incertae sedis</taxon>
        <taxon>Mucoromycota</taxon>
        <taxon>Glomeromycotina</taxon>
        <taxon>Glomeromycetes</taxon>
        <taxon>Glomerales</taxon>
        <taxon>Glomeraceae</taxon>
        <taxon>Rhizophagus</taxon>
    </lineage>
</organism>